<dbReference type="Pfam" id="PF00226">
    <property type="entry name" value="DnaJ"/>
    <property type="match status" value="1"/>
</dbReference>
<evidence type="ECO:0000256" key="3">
    <source>
        <dbReference type="ARBA" id="ARBA00004496"/>
    </source>
</evidence>
<dbReference type="InterPro" id="IPR036869">
    <property type="entry name" value="J_dom_sf"/>
</dbReference>
<dbReference type="SUPFAM" id="SSF46565">
    <property type="entry name" value="Chaperone J-domain"/>
    <property type="match status" value="1"/>
</dbReference>
<dbReference type="PROSITE" id="PS00118">
    <property type="entry name" value="PA2_HIS"/>
    <property type="match status" value="1"/>
</dbReference>
<dbReference type="Proteomes" id="UP000298787">
    <property type="component" value="Chromosome 3"/>
</dbReference>
<comment type="cofactor">
    <cofactor evidence="1">
        <name>Ca(2+)</name>
        <dbReference type="ChEBI" id="CHEBI:29108"/>
    </cofactor>
</comment>
<gene>
    <name evidence="27" type="ORF">D9C73_002386</name>
</gene>
<protein>
    <recommendedName>
        <fullName evidence="20">DnaJ homolog subfamily B member 14</fullName>
    </recommendedName>
    <alternativeName>
        <fullName evidence="22">Group XIIA secretory phospholipase A2</fullName>
    </alternativeName>
    <alternativeName>
        <fullName evidence="23">Phosphatidylcholine 2-acylhydrolase 12A</fullName>
    </alternativeName>
</protein>
<evidence type="ECO:0000256" key="21">
    <source>
        <dbReference type="ARBA" id="ARBA00055247"/>
    </source>
</evidence>
<evidence type="ECO:0000256" key="9">
    <source>
        <dbReference type="ARBA" id="ARBA00022723"/>
    </source>
</evidence>
<keyword evidence="14" id="KW-0442">Lipid degradation</keyword>
<comment type="function">
    <text evidence="21">PA2 catalyzes the calcium-dependent hydrolysis of the 2-acyl groups in 3-sn-phosphoglycerides. Does not exhibit detectable activity toward sn-2-arachidonoyl- or linoleoyl-phosphatidylcholine or -phosphatidylethanolamine.</text>
</comment>
<evidence type="ECO:0000256" key="18">
    <source>
        <dbReference type="ARBA" id="ARBA00023186"/>
    </source>
</evidence>
<dbReference type="InterPro" id="IPR033113">
    <property type="entry name" value="PLA2_histidine"/>
</dbReference>
<dbReference type="GO" id="GO:0006644">
    <property type="term" value="P:phospholipid metabolic process"/>
    <property type="evidence" value="ECO:0007669"/>
    <property type="project" value="InterPro"/>
</dbReference>
<evidence type="ECO:0000256" key="17">
    <source>
        <dbReference type="ARBA" id="ARBA00023136"/>
    </source>
</evidence>
<evidence type="ECO:0000313" key="28">
    <source>
        <dbReference type="Proteomes" id="UP000298787"/>
    </source>
</evidence>
<dbReference type="GO" id="GO:0005509">
    <property type="term" value="F:calcium ion binding"/>
    <property type="evidence" value="ECO:0007669"/>
    <property type="project" value="InterPro"/>
</dbReference>
<dbReference type="Gene3D" id="1.20.90.10">
    <property type="entry name" value="Phospholipase A2 domain"/>
    <property type="match status" value="1"/>
</dbReference>
<dbReference type="Pfam" id="PF09320">
    <property type="entry name" value="DUF1977"/>
    <property type="match status" value="1"/>
</dbReference>
<dbReference type="InterPro" id="IPR001623">
    <property type="entry name" value="DnaJ_domain"/>
</dbReference>
<dbReference type="GO" id="GO:0050482">
    <property type="term" value="P:arachidonate secretion"/>
    <property type="evidence" value="ECO:0007669"/>
    <property type="project" value="InterPro"/>
</dbReference>
<feature type="transmembrane region" description="Helical" evidence="25">
    <location>
        <begin position="246"/>
        <end position="269"/>
    </location>
</feature>
<evidence type="ECO:0000256" key="8">
    <source>
        <dbReference type="ARBA" id="ARBA00022692"/>
    </source>
</evidence>
<feature type="compositionally biased region" description="Polar residues" evidence="24">
    <location>
        <begin position="68"/>
        <end position="83"/>
    </location>
</feature>
<keyword evidence="10" id="KW-0732">Signal</keyword>
<evidence type="ECO:0000256" key="19">
    <source>
        <dbReference type="ARBA" id="ARBA00038010"/>
    </source>
</evidence>
<dbReference type="InterPro" id="IPR051100">
    <property type="entry name" value="DnaJ_subfamily_B/C"/>
</dbReference>
<keyword evidence="11" id="KW-0378">Hydrolase</keyword>
<feature type="compositionally biased region" description="Polar residues" evidence="24">
    <location>
        <begin position="219"/>
        <end position="230"/>
    </location>
</feature>
<evidence type="ECO:0000256" key="1">
    <source>
        <dbReference type="ARBA" id="ARBA00001913"/>
    </source>
</evidence>
<comment type="subcellular location">
    <subcellularLocation>
        <location evidence="3">Cytoplasm</location>
    </subcellularLocation>
    <subcellularLocation>
        <location evidence="2">Endoplasmic reticulum membrane</location>
        <topology evidence="2">Single-pass membrane protein</topology>
    </subcellularLocation>
    <subcellularLocation>
        <location evidence="4">Secreted</location>
    </subcellularLocation>
</comment>
<dbReference type="GO" id="GO:0030544">
    <property type="term" value="F:Hsp70 protein binding"/>
    <property type="evidence" value="ECO:0007669"/>
    <property type="project" value="TreeGrafter"/>
</dbReference>
<evidence type="ECO:0000256" key="6">
    <source>
        <dbReference type="ARBA" id="ARBA00022490"/>
    </source>
</evidence>
<keyword evidence="12" id="KW-0256">Endoplasmic reticulum</keyword>
<feature type="region of interest" description="Disordered" evidence="24">
    <location>
        <begin position="219"/>
        <end position="239"/>
    </location>
</feature>
<evidence type="ECO:0000256" key="10">
    <source>
        <dbReference type="ARBA" id="ARBA00022729"/>
    </source>
</evidence>
<dbReference type="AlphaFoldDB" id="A0A4U5U5X3"/>
<comment type="similarity">
    <text evidence="5">Belongs to the phospholipase A2 family.</text>
</comment>
<evidence type="ECO:0000256" key="24">
    <source>
        <dbReference type="SAM" id="MobiDB-lite"/>
    </source>
</evidence>
<dbReference type="GO" id="GO:0005576">
    <property type="term" value="C:extracellular region"/>
    <property type="evidence" value="ECO:0007669"/>
    <property type="project" value="UniProtKB-SubCell"/>
</dbReference>
<dbReference type="PROSITE" id="PS50076">
    <property type="entry name" value="DNAJ_2"/>
    <property type="match status" value="1"/>
</dbReference>
<keyword evidence="18" id="KW-0143">Chaperone</keyword>
<dbReference type="PANTHER" id="PTHR43908:SF4">
    <property type="entry name" value="DNAJ HOMOLOG SUBFAMILY B MEMBER 14"/>
    <property type="match status" value="1"/>
</dbReference>
<reference evidence="27 28" key="1">
    <citation type="submission" date="2019-01" db="EMBL/GenBank/DDBJ databases">
        <title>Genome Assembly of Collichthys lucidus.</title>
        <authorList>
            <person name="Cai M."/>
            <person name="Xiao S."/>
        </authorList>
    </citation>
    <scope>NUCLEOTIDE SEQUENCE [LARGE SCALE GENOMIC DNA]</scope>
    <source>
        <strain evidence="27">JT15FE1705JMU</strain>
        <tissue evidence="27">Muscle</tissue>
    </source>
</reference>
<evidence type="ECO:0000256" key="13">
    <source>
        <dbReference type="ARBA" id="ARBA00022837"/>
    </source>
</evidence>
<dbReference type="SUPFAM" id="SSF48619">
    <property type="entry name" value="Phospholipase A2, PLA2"/>
    <property type="match status" value="1"/>
</dbReference>
<dbReference type="InterPro" id="IPR010711">
    <property type="entry name" value="PLA2G12"/>
</dbReference>
<dbReference type="GO" id="GO:0016042">
    <property type="term" value="P:lipid catabolic process"/>
    <property type="evidence" value="ECO:0007669"/>
    <property type="project" value="UniProtKB-KW"/>
</dbReference>
<accession>A0A4U5U5X3</accession>
<keyword evidence="13" id="KW-0106">Calcium</keyword>
<evidence type="ECO:0000313" key="27">
    <source>
        <dbReference type="EMBL" id="TKS68325.1"/>
    </source>
</evidence>
<evidence type="ECO:0000256" key="11">
    <source>
        <dbReference type="ARBA" id="ARBA00022801"/>
    </source>
</evidence>
<evidence type="ECO:0000256" key="4">
    <source>
        <dbReference type="ARBA" id="ARBA00004613"/>
    </source>
</evidence>
<evidence type="ECO:0000256" key="25">
    <source>
        <dbReference type="SAM" id="Phobius"/>
    </source>
</evidence>
<dbReference type="PRINTS" id="PR00625">
    <property type="entry name" value="JDOMAIN"/>
</dbReference>
<name>A0A4U5U5X3_COLLU</name>
<feature type="region of interest" description="Disordered" evidence="24">
    <location>
        <begin position="49"/>
        <end position="99"/>
    </location>
</feature>
<evidence type="ECO:0000256" key="16">
    <source>
        <dbReference type="ARBA" id="ARBA00023098"/>
    </source>
</evidence>
<keyword evidence="16" id="KW-0443">Lipid metabolism</keyword>
<dbReference type="InterPro" id="IPR015399">
    <property type="entry name" value="DUF1977_DnaJ-like"/>
</dbReference>
<comment type="similarity">
    <text evidence="19">Belongs to the DnaJ family. DNAJB12/DNAJB14 subfamily.</text>
</comment>
<evidence type="ECO:0000256" key="22">
    <source>
        <dbReference type="ARBA" id="ARBA00070731"/>
    </source>
</evidence>
<evidence type="ECO:0000256" key="14">
    <source>
        <dbReference type="ARBA" id="ARBA00022963"/>
    </source>
</evidence>
<dbReference type="GO" id="GO:0005789">
    <property type="term" value="C:endoplasmic reticulum membrane"/>
    <property type="evidence" value="ECO:0007669"/>
    <property type="project" value="UniProtKB-SubCell"/>
</dbReference>
<feature type="domain" description="J" evidence="26">
    <location>
        <begin position="109"/>
        <end position="173"/>
    </location>
</feature>
<organism evidence="27 28">
    <name type="scientific">Collichthys lucidus</name>
    <name type="common">Big head croaker</name>
    <name type="synonym">Sciaena lucida</name>
    <dbReference type="NCBI Taxonomy" id="240159"/>
    <lineage>
        <taxon>Eukaryota</taxon>
        <taxon>Metazoa</taxon>
        <taxon>Chordata</taxon>
        <taxon>Craniata</taxon>
        <taxon>Vertebrata</taxon>
        <taxon>Euteleostomi</taxon>
        <taxon>Actinopterygii</taxon>
        <taxon>Neopterygii</taxon>
        <taxon>Teleostei</taxon>
        <taxon>Neoteleostei</taxon>
        <taxon>Acanthomorphata</taxon>
        <taxon>Eupercaria</taxon>
        <taxon>Sciaenidae</taxon>
        <taxon>Collichthys</taxon>
    </lineage>
</organism>
<evidence type="ECO:0000259" key="26">
    <source>
        <dbReference type="PROSITE" id="PS50076"/>
    </source>
</evidence>
<keyword evidence="6" id="KW-0963">Cytoplasm</keyword>
<dbReference type="Gene3D" id="1.10.287.110">
    <property type="entry name" value="DnaJ domain"/>
    <property type="match status" value="1"/>
</dbReference>
<dbReference type="FunFam" id="1.20.90.10:FF:000004">
    <property type="entry name" value="Group XIIA secretory phospholipase A2"/>
    <property type="match status" value="1"/>
</dbReference>
<dbReference type="CDD" id="cd06257">
    <property type="entry name" value="DnaJ"/>
    <property type="match status" value="1"/>
</dbReference>
<proteinExistence type="inferred from homology"/>
<dbReference type="FunFam" id="1.10.287.110:FF:000004">
    <property type="entry name" value="DnaJ (Hsp40) homolog, subfamily B, member 14"/>
    <property type="match status" value="1"/>
</dbReference>
<keyword evidence="7" id="KW-0964">Secreted</keyword>
<evidence type="ECO:0000256" key="7">
    <source>
        <dbReference type="ARBA" id="ARBA00022525"/>
    </source>
</evidence>
<dbReference type="GO" id="GO:0004623">
    <property type="term" value="F:phospholipase A2 activity"/>
    <property type="evidence" value="ECO:0007669"/>
    <property type="project" value="InterPro"/>
</dbReference>
<dbReference type="SMART" id="SM00271">
    <property type="entry name" value="DnaJ"/>
    <property type="match status" value="1"/>
</dbReference>
<keyword evidence="8 25" id="KW-0812">Transmembrane</keyword>
<dbReference type="STRING" id="240159.A0A4U5U5X3"/>
<keyword evidence="28" id="KW-1185">Reference proteome</keyword>
<keyword evidence="17 25" id="KW-0472">Membrane</keyword>
<dbReference type="InterPro" id="IPR036444">
    <property type="entry name" value="PLipase_A2_dom_sf"/>
</dbReference>
<feature type="region of interest" description="Disordered" evidence="24">
    <location>
        <begin position="167"/>
        <end position="191"/>
    </location>
</feature>
<evidence type="ECO:0000256" key="5">
    <source>
        <dbReference type="ARBA" id="ARBA00007056"/>
    </source>
</evidence>
<keyword evidence="15 25" id="KW-1133">Transmembrane helix</keyword>
<dbReference type="Pfam" id="PF06951">
    <property type="entry name" value="PLA2G12"/>
    <property type="match status" value="1"/>
</dbReference>
<dbReference type="GO" id="GO:0071218">
    <property type="term" value="P:cellular response to misfolded protein"/>
    <property type="evidence" value="ECO:0007669"/>
    <property type="project" value="TreeGrafter"/>
</dbReference>
<evidence type="ECO:0000256" key="12">
    <source>
        <dbReference type="ARBA" id="ARBA00022824"/>
    </source>
</evidence>
<evidence type="ECO:0000256" key="2">
    <source>
        <dbReference type="ARBA" id="ARBA00004389"/>
    </source>
</evidence>
<sequence>MEGNRDEAEKCINIATKALEAGDKEKAVKFLNKAEKLYPTDRARALLDALTKNGSSASNGAYRRRPAESSQSNGGQPETESQESGGGDSSKGFTKEQVEGVQRIKRCKDYYEVLGVSKDVGEDELKKAYRKLALKFHPDKNHAPGATEAFKKIGNAYAVLSSPDKRRQYDLTGGEEPSSPGHSHGGGFDFHRGFEADITPEDLFNMFFGGGFPSSSAHTFTNSRTSYSHQTDYRQERTEERGDGGFSMFIQLMPIVVLILVSILSQMMVSPPPYSLYSRPSTGQTVKRQTENLRVDYYVTRDFKSEFKGSALQQIEKNVEEDYVANVRNNCWKERQTITLFFYLSHPETDLLYAAKVYRDDRMRKKAELMTMDNCRELDRLNNLYRETPDWRMTLKTIRNGIHKIDTYLNVALDLFGGDDGLCHYRCSDGYKPMHRPGYKHPPPNGCGSPLFGFQFDIGIPSMTKCCNQHDRCYDTCGREKHDCDEQFQDCLETICRNVQRTLGLAQSVKACESAVTLLFDAVMHMGCKPYLDSQREACVCQYEVKKEL</sequence>
<evidence type="ECO:0000256" key="15">
    <source>
        <dbReference type="ARBA" id="ARBA00022989"/>
    </source>
</evidence>
<dbReference type="PANTHER" id="PTHR43908">
    <property type="entry name" value="AT29763P-RELATED"/>
    <property type="match status" value="1"/>
</dbReference>
<keyword evidence="9" id="KW-0479">Metal-binding</keyword>
<evidence type="ECO:0000256" key="23">
    <source>
        <dbReference type="ARBA" id="ARBA00080187"/>
    </source>
</evidence>
<evidence type="ECO:0000256" key="20">
    <source>
        <dbReference type="ARBA" id="ARBA00039610"/>
    </source>
</evidence>
<dbReference type="EMBL" id="CM014080">
    <property type="protein sequence ID" value="TKS68325.1"/>
    <property type="molecule type" value="Genomic_DNA"/>
</dbReference>